<comment type="caution">
    <text evidence="1">The sequence shown here is derived from an EMBL/GenBank/DDBJ whole genome shotgun (WGS) entry which is preliminary data.</text>
</comment>
<dbReference type="InterPro" id="IPR038555">
    <property type="entry name" value="Zincin_1_sf"/>
</dbReference>
<dbReference type="EMBL" id="SOIJ01000158">
    <property type="protein sequence ID" value="TET92962.1"/>
    <property type="molecule type" value="Genomic_DNA"/>
</dbReference>
<accession>A0A523YNA8</accession>
<dbReference type="AlphaFoldDB" id="A0A523YNA8"/>
<protein>
    <submittedName>
        <fullName evidence="1">Metallopeptidase family protein</fullName>
    </submittedName>
</protein>
<dbReference type="Gene3D" id="3.30.2010.20">
    <property type="match status" value="1"/>
</dbReference>
<sequence length="118" mass="13826">MDRQDFESLVHEALEDIPKEFKKKMENIEIVIEDWAREKGLPQKRSRFSTYLGLYQGVPLSKRGPHYSFVLPDKITLYQKAIESVSTNREDLKETVRKVVIHEIGHHFGLNEQQLSDT</sequence>
<reference evidence="1 2" key="1">
    <citation type="submission" date="2019-03" db="EMBL/GenBank/DDBJ databases">
        <title>Metabolic potential of uncultured bacteria and archaea associated with petroleum seepage in deep-sea sediments.</title>
        <authorList>
            <person name="Dong X."/>
            <person name="Hubert C."/>
        </authorList>
    </citation>
    <scope>NUCLEOTIDE SEQUENCE [LARGE SCALE GENOMIC DNA]</scope>
    <source>
        <strain evidence="1">E29_bin28</strain>
    </source>
</reference>
<name>A0A523YNA8_UNCAE</name>
<dbReference type="Pfam" id="PF06262">
    <property type="entry name" value="Zincin_1"/>
    <property type="match status" value="1"/>
</dbReference>
<evidence type="ECO:0000313" key="2">
    <source>
        <dbReference type="Proteomes" id="UP000316925"/>
    </source>
</evidence>
<organism evidence="1 2">
    <name type="scientific">Aerophobetes bacterium</name>
    <dbReference type="NCBI Taxonomy" id="2030807"/>
    <lineage>
        <taxon>Bacteria</taxon>
        <taxon>Candidatus Aerophobota</taxon>
    </lineage>
</organism>
<dbReference type="CDD" id="cd12952">
    <property type="entry name" value="MMP_ACEL2062"/>
    <property type="match status" value="1"/>
</dbReference>
<gene>
    <name evidence="1" type="ORF">E3J33_02810</name>
</gene>
<dbReference type="Proteomes" id="UP000316925">
    <property type="component" value="Unassembled WGS sequence"/>
</dbReference>
<proteinExistence type="predicted"/>
<evidence type="ECO:0000313" key="1">
    <source>
        <dbReference type="EMBL" id="TET92962.1"/>
    </source>
</evidence>
<dbReference type="SUPFAM" id="SSF55486">
    <property type="entry name" value="Metalloproteases ('zincins'), catalytic domain"/>
    <property type="match status" value="1"/>
</dbReference>
<dbReference type="InterPro" id="IPR010428">
    <property type="entry name" value="Zincin_1"/>
</dbReference>